<feature type="transmembrane region" description="Helical" evidence="2">
    <location>
        <begin position="188"/>
        <end position="207"/>
    </location>
</feature>
<dbReference type="AlphaFoldDB" id="A0A1M6KAY1"/>
<gene>
    <name evidence="4" type="ORF">SAMN02745138_00109</name>
</gene>
<evidence type="ECO:0000313" key="4">
    <source>
        <dbReference type="EMBL" id="SHJ56093.1"/>
    </source>
</evidence>
<feature type="domain" description="PPM-type phosphatase" evidence="3">
    <location>
        <begin position="581"/>
        <end position="791"/>
    </location>
</feature>
<evidence type="ECO:0000259" key="3">
    <source>
        <dbReference type="PROSITE" id="PS51746"/>
    </source>
</evidence>
<keyword evidence="5" id="KW-1185">Reference proteome</keyword>
<dbReference type="Pfam" id="PF07228">
    <property type="entry name" value="SpoIIE"/>
    <property type="match status" value="1"/>
</dbReference>
<dbReference type="NCBIfam" id="TIGR02865">
    <property type="entry name" value="spore_II_E"/>
    <property type="match status" value="1"/>
</dbReference>
<proteinExistence type="predicted"/>
<feature type="transmembrane region" description="Helical" evidence="2">
    <location>
        <begin position="304"/>
        <end position="328"/>
    </location>
</feature>
<keyword evidence="2" id="KW-1133">Transmembrane helix</keyword>
<organism evidence="4 5">
    <name type="scientific">Anaerotignum lactatifermentans DSM 14214</name>
    <dbReference type="NCBI Taxonomy" id="1121323"/>
    <lineage>
        <taxon>Bacteria</taxon>
        <taxon>Bacillati</taxon>
        <taxon>Bacillota</taxon>
        <taxon>Clostridia</taxon>
        <taxon>Lachnospirales</taxon>
        <taxon>Anaerotignaceae</taxon>
        <taxon>Anaerotignum</taxon>
    </lineage>
</organism>
<evidence type="ECO:0000256" key="1">
    <source>
        <dbReference type="ARBA" id="ARBA00022801"/>
    </source>
</evidence>
<name>A0A1M6KAY1_9FIRM</name>
<feature type="transmembrane region" description="Helical" evidence="2">
    <location>
        <begin position="148"/>
        <end position="167"/>
    </location>
</feature>
<dbReference type="GO" id="GO:0004722">
    <property type="term" value="F:protein serine/threonine phosphatase activity"/>
    <property type="evidence" value="ECO:0007669"/>
    <property type="project" value="InterPro"/>
</dbReference>
<feature type="transmembrane region" description="Helical" evidence="2">
    <location>
        <begin position="67"/>
        <end position="88"/>
    </location>
</feature>
<feature type="transmembrane region" description="Helical" evidence="2">
    <location>
        <begin position="244"/>
        <end position="267"/>
    </location>
</feature>
<sequence>MEKTEILLETEQKLPPLGKALRPAPTPKAKQKTSLAQAGRYGALWAMVYLWSGGEVLQILHPLAMSILTVFLGSGRVFWLALSAAALGGMGNGVALKHGAVLLAATLIHLTLGRFVTAEETLKKALLGAFAMALGGCFYAVGQGGLTFYFVVAGVESAMVLGISLLVQKGSGVLFAPKRTAVWSREETLSVLLILGGALTGAAQMELPFLQDRLFPVLTALFLLIAAWREGVGGGAAAGALMGFLLFVCGVGNLPLFAVLALGGLLAGCLKDVGRLFAGLAFWMTAVLFSFYGEPVFENKEQLLWLGAGALVFLFLPKKILAGAGGLWQANQAKDRYTQMREMAEERLRGFGKAFHGLAKVFGGEEETRKQEISALVDTVAEKVCQSCGMAHYCWDEEVYRTYSMTFSALSCCDGAGRVTTEQLPAWFQELCPRKEAFAQTVCTVYERYRQDLVWAGRLQECRNLVGQQLDAVGGILEELTGQMDTGCIILENLQESLTLALRKAGIRVREVQVTEEKGGRGKQVRLVVRGCNGRGICREAILPVVRKTLGRQMEQVDENVCHLEGEGCVLTFVEAPVFALTAATAFAAGEMGKPCGDASSFLESERGTALLAVSDGMGTGEKAAAESKAAIELLEQFAAAGFSRELAVQLINSALLLRRAEENYATLDICSVDLYDGQAEFIKLGAVASFICRGNRVISVYAHTLPAGILEQVRVEKNDMRLKDGDLILLLTDGITDAFGGERQTAQWLEEKFLPQGFANPQDAADFILQAAQEHCQKEPDDMTVQAARFWKKIA</sequence>
<dbReference type="EMBL" id="FRAH01000003">
    <property type="protein sequence ID" value="SHJ56093.1"/>
    <property type="molecule type" value="Genomic_DNA"/>
</dbReference>
<feature type="transmembrane region" description="Helical" evidence="2">
    <location>
        <begin position="94"/>
        <end position="113"/>
    </location>
</feature>
<dbReference type="InterPro" id="IPR001932">
    <property type="entry name" value="PPM-type_phosphatase-like_dom"/>
</dbReference>
<dbReference type="InterPro" id="IPR014221">
    <property type="entry name" value="SpoII_E"/>
</dbReference>
<keyword evidence="2" id="KW-0812">Transmembrane</keyword>
<accession>A0A1M6KAY1</accession>
<dbReference type="SMART" id="SM00331">
    <property type="entry name" value="PP2C_SIG"/>
    <property type="match status" value="1"/>
</dbReference>
<dbReference type="SUPFAM" id="SSF81606">
    <property type="entry name" value="PP2C-like"/>
    <property type="match status" value="1"/>
</dbReference>
<keyword evidence="1" id="KW-0378">Hydrolase</keyword>
<feature type="transmembrane region" description="Helical" evidence="2">
    <location>
        <begin position="125"/>
        <end position="142"/>
    </location>
</feature>
<keyword evidence="2" id="KW-0472">Membrane</keyword>
<feature type="transmembrane region" description="Helical" evidence="2">
    <location>
        <begin position="273"/>
        <end position="292"/>
    </location>
</feature>
<dbReference type="PANTHER" id="PTHR43156">
    <property type="entry name" value="STAGE II SPORULATION PROTEIN E-RELATED"/>
    <property type="match status" value="1"/>
</dbReference>
<dbReference type="PROSITE" id="PS51746">
    <property type="entry name" value="PPM_2"/>
    <property type="match status" value="1"/>
</dbReference>
<dbReference type="Proteomes" id="UP000183975">
    <property type="component" value="Unassembled WGS sequence"/>
</dbReference>
<dbReference type="Gene3D" id="3.60.40.10">
    <property type="entry name" value="PPM-type phosphatase domain"/>
    <property type="match status" value="1"/>
</dbReference>
<dbReference type="RefSeq" id="WP_072847996.1">
    <property type="nucleotide sequence ID" value="NZ_FRAH01000003.1"/>
</dbReference>
<feature type="transmembrane region" description="Helical" evidence="2">
    <location>
        <begin position="213"/>
        <end position="232"/>
    </location>
</feature>
<reference evidence="4 5" key="1">
    <citation type="submission" date="2016-11" db="EMBL/GenBank/DDBJ databases">
        <authorList>
            <person name="Jaros S."/>
            <person name="Januszkiewicz K."/>
            <person name="Wedrychowicz H."/>
        </authorList>
    </citation>
    <scope>NUCLEOTIDE SEQUENCE [LARGE SCALE GENOMIC DNA]</scope>
    <source>
        <strain evidence="4 5">DSM 14214</strain>
    </source>
</reference>
<dbReference type="Pfam" id="PF19732">
    <property type="entry name" value="SpoIIE_N"/>
    <property type="match status" value="1"/>
</dbReference>
<dbReference type="InterPro" id="IPR036457">
    <property type="entry name" value="PPM-type-like_dom_sf"/>
</dbReference>
<protein>
    <submittedName>
        <fullName evidence="4">Stage II sporulation protein E</fullName>
    </submittedName>
</protein>
<dbReference type="PANTHER" id="PTHR43156:SF2">
    <property type="entry name" value="STAGE II SPORULATION PROTEIN E"/>
    <property type="match status" value="1"/>
</dbReference>
<dbReference type="InterPro" id="IPR052016">
    <property type="entry name" value="Bact_Sigma-Reg"/>
</dbReference>
<evidence type="ECO:0000256" key="2">
    <source>
        <dbReference type="SAM" id="Phobius"/>
    </source>
</evidence>
<dbReference type="OrthoDB" id="9763774at2"/>
<evidence type="ECO:0000313" key="5">
    <source>
        <dbReference type="Proteomes" id="UP000183975"/>
    </source>
</evidence>
<dbReference type="InterPro" id="IPR045768">
    <property type="entry name" value="SpoIIE_N"/>
</dbReference>